<protein>
    <submittedName>
        <fullName evidence="2">Uncharacterized protein</fullName>
    </submittedName>
</protein>
<dbReference type="RefSeq" id="WP_011309751.1">
    <property type="nucleotide sequence ID" value="NZ_AP024514.1"/>
</dbReference>
<feature type="transmembrane region" description="Helical" evidence="1">
    <location>
        <begin position="37"/>
        <end position="57"/>
    </location>
</feature>
<dbReference type="Proteomes" id="UP000249146">
    <property type="component" value="Unassembled WGS sequence"/>
</dbReference>
<evidence type="ECO:0000256" key="1">
    <source>
        <dbReference type="SAM" id="Phobius"/>
    </source>
</evidence>
<dbReference type="EMBL" id="QGLC01000011">
    <property type="protein sequence ID" value="RAL69236.1"/>
    <property type="molecule type" value="Genomic_DNA"/>
</dbReference>
<reference evidence="6 7" key="2">
    <citation type="submission" date="2018-05" db="EMBL/GenBank/DDBJ databases">
        <title>Draft genome sequences of Dehalococcoides mccartyi strains RC and KS.</title>
        <authorList>
            <person name="Higgins S.A."/>
            <person name="Padilla-Crespo E."/>
            <person name="Loeffler F.E."/>
        </authorList>
    </citation>
    <scope>NUCLEOTIDE SEQUENCE [LARGE SCALE GENOMIC DNA]</scope>
    <source>
        <strain evidence="4 6">KS</strain>
        <strain evidence="3 7">RC</strain>
    </source>
</reference>
<accession>A0A142VCJ2</accession>
<reference evidence="2 5" key="1">
    <citation type="submission" date="2015-03" db="EMBL/GenBank/DDBJ databases">
        <title>Genomic characterization of Dehalococcoides mccartyi strain 11a5, an unusal plasmid-containing chloroethene dechlorinator.</title>
        <authorList>
            <person name="Zhao S."/>
            <person name="Ding C."/>
            <person name="He J."/>
        </authorList>
    </citation>
    <scope>NUCLEOTIDE SEQUENCE [LARGE SCALE GENOMIC DNA]</scope>
    <source>
        <strain evidence="2 5">11a5</strain>
    </source>
</reference>
<sequence>MTKDKFIASGVQLQEKFRELAREESIRNIRFITKWRILVVISLHVVVRLGAVVTGYLSDIEKASIAV</sequence>
<organism evidence="2 5">
    <name type="scientific">Dehalococcoides mccartyi</name>
    <dbReference type="NCBI Taxonomy" id="61435"/>
    <lineage>
        <taxon>Bacteria</taxon>
        <taxon>Bacillati</taxon>
        <taxon>Chloroflexota</taxon>
        <taxon>Dehalococcoidia</taxon>
        <taxon>Dehalococcoidales</taxon>
        <taxon>Dehalococcoidaceae</taxon>
        <taxon>Dehalococcoides</taxon>
    </lineage>
</organism>
<dbReference type="PATRIC" id="fig|61435.13.peg.1246"/>
<evidence type="ECO:0000313" key="2">
    <source>
        <dbReference type="EMBL" id="AMU87047.1"/>
    </source>
</evidence>
<dbReference type="EMBL" id="CP011127">
    <property type="protein sequence ID" value="AMU87047.1"/>
    <property type="molecule type" value="Genomic_DNA"/>
</dbReference>
<dbReference type="AlphaFoldDB" id="A0A142VCJ2"/>
<evidence type="ECO:0000313" key="5">
    <source>
        <dbReference type="Proteomes" id="UP000076394"/>
    </source>
</evidence>
<evidence type="ECO:0000313" key="7">
    <source>
        <dbReference type="Proteomes" id="UP000249146"/>
    </source>
</evidence>
<name>A0A142VCJ2_9CHLR</name>
<dbReference type="EMBL" id="QGLD01000011">
    <property type="protein sequence ID" value="RAL70365.1"/>
    <property type="molecule type" value="Genomic_DNA"/>
</dbReference>
<dbReference type="Proteomes" id="UP000248786">
    <property type="component" value="Unassembled WGS sequence"/>
</dbReference>
<evidence type="ECO:0000313" key="3">
    <source>
        <dbReference type="EMBL" id="RAL69236.1"/>
    </source>
</evidence>
<gene>
    <name evidence="4" type="ORF">C1G86_1286</name>
    <name evidence="3" type="ORF">C1G87_1248</name>
    <name evidence="2" type="ORF">Dm11a5_1221</name>
</gene>
<keyword evidence="1" id="KW-0472">Membrane</keyword>
<evidence type="ECO:0000313" key="6">
    <source>
        <dbReference type="Proteomes" id="UP000248786"/>
    </source>
</evidence>
<dbReference type="Proteomes" id="UP000076394">
    <property type="component" value="Chromosome"/>
</dbReference>
<evidence type="ECO:0000313" key="4">
    <source>
        <dbReference type="EMBL" id="RAL70365.1"/>
    </source>
</evidence>
<proteinExistence type="predicted"/>
<keyword evidence="1" id="KW-0812">Transmembrane</keyword>
<dbReference type="OMA" id="TEYPREM"/>
<keyword evidence="1" id="KW-1133">Transmembrane helix</keyword>